<dbReference type="Gene3D" id="1.10.8.270">
    <property type="entry name" value="putative rabgap domain of human tbc1 domain family member 14 like domains"/>
    <property type="match status" value="1"/>
</dbReference>
<evidence type="ECO:0000313" key="4">
    <source>
        <dbReference type="Proteomes" id="UP000887574"/>
    </source>
</evidence>
<dbReference type="Proteomes" id="UP000887574">
    <property type="component" value="Unplaced"/>
</dbReference>
<dbReference type="InterPro" id="IPR035969">
    <property type="entry name" value="Rab-GAP_TBC_sf"/>
</dbReference>
<organism evidence="4 5">
    <name type="scientific">Ditylenchus dipsaci</name>
    <dbReference type="NCBI Taxonomy" id="166011"/>
    <lineage>
        <taxon>Eukaryota</taxon>
        <taxon>Metazoa</taxon>
        <taxon>Ecdysozoa</taxon>
        <taxon>Nematoda</taxon>
        <taxon>Chromadorea</taxon>
        <taxon>Rhabditida</taxon>
        <taxon>Tylenchina</taxon>
        <taxon>Tylenchomorpha</taxon>
        <taxon>Sphaerularioidea</taxon>
        <taxon>Anguinidae</taxon>
        <taxon>Anguininae</taxon>
        <taxon>Ditylenchus</taxon>
    </lineage>
</organism>
<proteinExistence type="predicted"/>
<sequence length="488" mass="56425">MSAKYFERVEHIEKLLLIDNLVIDTTALRSACLYGQLLLLLFEHCFINTFVLYRNPDQFRPLCWRLFLHFLPKERQQWTDVLKKQRSYYEGLVKNLSADVTDHSAIPIDDHPLNSPSSSGGRPAQNSEWTNFFKDNEVLLQIDKDVRRLRPEIDFFQRHTAYPKKSFASVDLGVRIHSENLSSDVHEIRFSNKSFIQSNHSSPSTSSNSLCSTSSNLNPKTNPNEITETEELHWQASGRTTTFIFAKLNSGVKYVQGMNEIIGPIYYVFATDPDKEWAEHAEADTFYCFQNLMSEIKDNFIRTLDSSDCGIEAVLSRFYEHFEQLDPSLYKHLVHDLCIRPQFYAFRWISLLLSQEFSLPDVIAVWDTVFSSLNRLESVEYLCLSMIQHIRKELMNGDFSHNVRLLQNFPEVDVSLLVIHSLELMENGRQSSYTSLNGSTTNKPEGMDRLVPAKNYLKSRFSSLMNKTREQVVKYTTSSSHISSDTKD</sequence>
<reference evidence="5" key="1">
    <citation type="submission" date="2022-11" db="UniProtKB">
        <authorList>
            <consortium name="WormBaseParasite"/>
        </authorList>
    </citation>
    <scope>IDENTIFICATION</scope>
</reference>
<dbReference type="WBParaSite" id="jg12401">
    <property type="protein sequence ID" value="jg12401"/>
    <property type="gene ID" value="jg12401"/>
</dbReference>
<keyword evidence="1" id="KW-0343">GTPase activation</keyword>
<evidence type="ECO:0000313" key="5">
    <source>
        <dbReference type="WBParaSite" id="jg12401"/>
    </source>
</evidence>
<dbReference type="InterPro" id="IPR000195">
    <property type="entry name" value="Rab-GAP-TBC_dom"/>
</dbReference>
<evidence type="ECO:0000259" key="3">
    <source>
        <dbReference type="PROSITE" id="PS50086"/>
    </source>
</evidence>
<name>A0A915CU22_9BILA</name>
<dbReference type="Gene3D" id="1.10.472.80">
    <property type="entry name" value="Ypt/Rab-GAP domain of gyp1p, domain 3"/>
    <property type="match status" value="1"/>
</dbReference>
<dbReference type="SUPFAM" id="SSF47923">
    <property type="entry name" value="Ypt/Rab-GAP domain of gyp1p"/>
    <property type="match status" value="2"/>
</dbReference>
<protein>
    <submittedName>
        <fullName evidence="5">Rab-GAP TBC domain-containing protein</fullName>
    </submittedName>
</protein>
<feature type="region of interest" description="Disordered" evidence="2">
    <location>
        <begin position="107"/>
        <end position="126"/>
    </location>
</feature>
<accession>A0A915CU22</accession>
<dbReference type="SMART" id="SM00164">
    <property type="entry name" value="TBC"/>
    <property type="match status" value="1"/>
</dbReference>
<dbReference type="PROSITE" id="PS50086">
    <property type="entry name" value="TBC_RABGAP"/>
    <property type="match status" value="1"/>
</dbReference>
<dbReference type="AlphaFoldDB" id="A0A915CU22"/>
<feature type="domain" description="Rab-GAP TBC" evidence="3">
    <location>
        <begin position="54"/>
        <end position="373"/>
    </location>
</feature>
<feature type="compositionally biased region" description="Polar residues" evidence="2">
    <location>
        <begin position="114"/>
        <end position="126"/>
    </location>
</feature>
<keyword evidence="4" id="KW-1185">Reference proteome</keyword>
<evidence type="ECO:0000256" key="2">
    <source>
        <dbReference type="SAM" id="MobiDB-lite"/>
    </source>
</evidence>
<evidence type="ECO:0000256" key="1">
    <source>
        <dbReference type="ARBA" id="ARBA00022468"/>
    </source>
</evidence>
<feature type="compositionally biased region" description="Low complexity" evidence="2">
    <location>
        <begin position="198"/>
        <end position="219"/>
    </location>
</feature>
<dbReference type="Pfam" id="PF00566">
    <property type="entry name" value="RabGAP-TBC"/>
    <property type="match status" value="1"/>
</dbReference>
<dbReference type="PANTHER" id="PTHR22957">
    <property type="entry name" value="TBC1 DOMAIN FAMILY MEMBER GTPASE-ACTIVATING PROTEIN"/>
    <property type="match status" value="1"/>
</dbReference>
<dbReference type="GO" id="GO:0005096">
    <property type="term" value="F:GTPase activator activity"/>
    <property type="evidence" value="ECO:0007669"/>
    <property type="project" value="UniProtKB-KW"/>
</dbReference>
<dbReference type="GO" id="GO:0006886">
    <property type="term" value="P:intracellular protein transport"/>
    <property type="evidence" value="ECO:0007669"/>
    <property type="project" value="TreeGrafter"/>
</dbReference>
<dbReference type="PANTHER" id="PTHR22957:SF27">
    <property type="entry name" value="TBC1 DOMAIN FAMILY MEMBER 13"/>
    <property type="match status" value="1"/>
</dbReference>
<feature type="region of interest" description="Disordered" evidence="2">
    <location>
        <begin position="197"/>
        <end position="222"/>
    </location>
</feature>